<protein>
    <recommendedName>
        <fullName evidence="2">COR domain-containing protein</fullName>
    </recommendedName>
</protein>
<dbReference type="Pfam" id="PF16095">
    <property type="entry name" value="COR-A"/>
    <property type="match status" value="1"/>
</dbReference>
<sequence>MTPGAVYCILFRARNYEDAGNLRQLDEYLQRVQTLAPGARMLLVGTHAGVDDLKEALLEVAEEQAVVYKDLPVSFSRLRQAVSTAMRLITPGEAPLMLEEDYRLLAANCGLHTPSQRRQFTDILADFGDVRHYRDVQGMSAVVVLRPQWLAESLATVSRDLAVGLVELLEDMGLLYMVAGKYGDQALVPPLMSEQLEEDCIQQFYEEVDKMQAPESYFSATYTYSNLPDALLCKLLCGLLALPNTSIVKAWRFGAVLKRNKSLLLLLTSKDHAGRNGVGGSVSILVYGSATKIVSVVTEILVQLRTKEFKGVELRDVQYGCTSCLGRWPENKDPGTIKVKALTRKRGSKECSTCDEKLETSFLKQVLEIDQEVVELLSMEEHSQHLEDKFQQVVKELQMCVQSLAEQNTKSILVLKQQVDNMSIVMEGKLDNIQEAQVESLTRIKAIQEMEQKVLECIMTVYDAIRHMDQNTIPVLHLVLPEKESNLVKEVQGCKAKMKTFVAKLQNMFKDKFRLHLLCENPGAPHLTEHEGYPIERPKMWILKHAFLLRLATFTISMLLCKGAESLTHGISDLGISKLSDMFGEHVLKNPVEGYTRLNDLMDQLLTEAEEGGEDKPIKERMRSDEWLVKHQVNVSDACQAARKEIGDLIKSIDVNEECGNLKREHVIGHGYLWLCPCHRSTHRLQRLTSRR</sequence>
<proteinExistence type="predicted"/>
<organism evidence="3 4">
    <name type="scientific">Gonium pectorale</name>
    <name type="common">Green alga</name>
    <dbReference type="NCBI Taxonomy" id="33097"/>
    <lineage>
        <taxon>Eukaryota</taxon>
        <taxon>Viridiplantae</taxon>
        <taxon>Chlorophyta</taxon>
        <taxon>core chlorophytes</taxon>
        <taxon>Chlorophyceae</taxon>
        <taxon>CS clade</taxon>
        <taxon>Chlamydomonadales</taxon>
        <taxon>Volvocaceae</taxon>
        <taxon>Gonium</taxon>
    </lineage>
</organism>
<evidence type="ECO:0000313" key="3">
    <source>
        <dbReference type="EMBL" id="KXZ44521.1"/>
    </source>
</evidence>
<gene>
    <name evidence="3" type="ORF">GPECTOR_66g249</name>
</gene>
<name>A0A150G3X2_GONPE</name>
<dbReference type="AlphaFoldDB" id="A0A150G3X2"/>
<evidence type="ECO:0000256" key="1">
    <source>
        <dbReference type="ARBA" id="ARBA00022737"/>
    </source>
</evidence>
<keyword evidence="4" id="KW-1185">Reference proteome</keyword>
<feature type="domain" description="COR" evidence="2">
    <location>
        <begin position="73"/>
        <end position="157"/>
    </location>
</feature>
<dbReference type="EMBL" id="LSYV01000067">
    <property type="protein sequence ID" value="KXZ44521.1"/>
    <property type="molecule type" value="Genomic_DNA"/>
</dbReference>
<dbReference type="InterPro" id="IPR032171">
    <property type="entry name" value="COR-A"/>
</dbReference>
<comment type="caution">
    <text evidence="3">The sequence shown here is derived from an EMBL/GenBank/DDBJ whole genome shotgun (WGS) entry which is preliminary data.</text>
</comment>
<evidence type="ECO:0000313" key="4">
    <source>
        <dbReference type="Proteomes" id="UP000075714"/>
    </source>
</evidence>
<keyword evidence="1" id="KW-0677">Repeat</keyword>
<accession>A0A150G3X2</accession>
<dbReference type="Proteomes" id="UP000075714">
    <property type="component" value="Unassembled WGS sequence"/>
</dbReference>
<reference evidence="4" key="1">
    <citation type="journal article" date="2016" name="Nat. Commun.">
        <title>The Gonium pectorale genome demonstrates co-option of cell cycle regulation during the evolution of multicellularity.</title>
        <authorList>
            <person name="Hanschen E.R."/>
            <person name="Marriage T.N."/>
            <person name="Ferris P.J."/>
            <person name="Hamaji T."/>
            <person name="Toyoda A."/>
            <person name="Fujiyama A."/>
            <person name="Neme R."/>
            <person name="Noguchi H."/>
            <person name="Minakuchi Y."/>
            <person name="Suzuki M."/>
            <person name="Kawai-Toyooka H."/>
            <person name="Smith D.R."/>
            <person name="Sparks H."/>
            <person name="Anderson J."/>
            <person name="Bakaric R."/>
            <person name="Luria V."/>
            <person name="Karger A."/>
            <person name="Kirschner M.W."/>
            <person name="Durand P.M."/>
            <person name="Michod R.E."/>
            <person name="Nozaki H."/>
            <person name="Olson B.J."/>
        </authorList>
    </citation>
    <scope>NUCLEOTIDE SEQUENCE [LARGE SCALE GENOMIC DNA]</scope>
    <source>
        <strain evidence="4">NIES-2863</strain>
    </source>
</reference>
<evidence type="ECO:0000259" key="2">
    <source>
        <dbReference type="Pfam" id="PF16095"/>
    </source>
</evidence>